<name>A0A3B1BKA5_9ZZZZ</name>
<organism evidence="1">
    <name type="scientific">hydrothermal vent metagenome</name>
    <dbReference type="NCBI Taxonomy" id="652676"/>
    <lineage>
        <taxon>unclassified sequences</taxon>
        <taxon>metagenomes</taxon>
        <taxon>ecological metagenomes</taxon>
    </lineage>
</organism>
<sequence>MKFNRLKKVLLTAFLFTNVIYAQDFSLGQAKGLFFSLGIGPKLPIGDFSAKNGLGIGLDLTLSYADNRILPVFLYTKLGYQHFPASNDLPKISDYSSFYTNVFLILPGVRFYFAPVIKDEIIIMPIVEAGLSFGIFNNTHIFKNDSNRNNYDETLTKFGFHVSGGFSMFLLETTISYYYFPNNHSLSLDLRIQIPIFAKI</sequence>
<protein>
    <recommendedName>
        <fullName evidence="2">Outer membrane protein beta-barrel domain-containing protein</fullName>
    </recommendedName>
</protein>
<dbReference type="EMBL" id="UOGD01000003">
    <property type="protein sequence ID" value="VAX14971.1"/>
    <property type="molecule type" value="Genomic_DNA"/>
</dbReference>
<evidence type="ECO:0000313" key="1">
    <source>
        <dbReference type="EMBL" id="VAX14971.1"/>
    </source>
</evidence>
<reference evidence="1" key="1">
    <citation type="submission" date="2018-06" db="EMBL/GenBank/DDBJ databases">
        <authorList>
            <person name="Zhirakovskaya E."/>
        </authorList>
    </citation>
    <scope>NUCLEOTIDE SEQUENCE</scope>
</reference>
<accession>A0A3B1BKA5</accession>
<proteinExistence type="predicted"/>
<dbReference type="AlphaFoldDB" id="A0A3B1BKA5"/>
<evidence type="ECO:0008006" key="2">
    <source>
        <dbReference type="Google" id="ProtNLM"/>
    </source>
</evidence>
<gene>
    <name evidence="1" type="ORF">MNBD_IGNAVI01-1903</name>
</gene>